<dbReference type="GO" id="GO:0016787">
    <property type="term" value="F:hydrolase activity"/>
    <property type="evidence" value="ECO:0007669"/>
    <property type="project" value="UniProtKB-KW"/>
</dbReference>
<dbReference type="SUPFAM" id="SSF90002">
    <property type="entry name" value="Hypothetical protein YjiA, C-terminal domain"/>
    <property type="match status" value="1"/>
</dbReference>
<dbReference type="Gene3D" id="3.40.50.300">
    <property type="entry name" value="P-loop containing nucleotide triphosphate hydrolases"/>
    <property type="match status" value="1"/>
</dbReference>
<protein>
    <recommendedName>
        <fullName evidence="7">CobW C-terminal domain-containing protein</fullName>
    </recommendedName>
</protein>
<keyword evidence="9" id="KW-1185">Reference proteome</keyword>
<sequence>MHTLALTAKPTKAAGLRTIRPAQRPVGRAAQEFSAAWHAPAPVRGRGALTAATATAFLAAAWSGARRRQGRLGRCQWSLTRAATATEDAVQHSVPVILLSGFLGTGKTTLLRHWLENTTDRVGVVVNDVAAVNIDSKLVQQESYNPEGEVNAIQLQNGCACCSLGDELLVNIHDLLELAGGDRPFSQIVVELSGVAEPRRVRENFDSAIEQGYYVVDGVKLDKVVTILDASTFCEEYMEFARIYEREDLQDGDVGEMAECSVVELLVEQTEAADIVVLNKTDLATQDQVEATRAVVKAINKEATIIETTFGKVTLHDVLAAAHSEVGKHHHENGHDEHGHEEHAHEEHSHEEHGHAGHEAHAEHGHEEAHSHGHEEAHSHGHEEDHGHAHSHSSDCSDPECTDASHGHSHSHAEDCSDPDCTDASHGHDHGHSHSHGTTTAEDRFGITSFTYTARRPLSEARFTKALQKWPIPKHSDLQLTLTDDDSSADHPMARVIRSKGFCWLESQPSNRVYWSHAGKDMQLTYNGFWWGAMSEEQVKIMQKMAAGEYERAKREDWDDEWGDRRQEVVFIGQKLDEAAIRAWLDECLLTDKEMVSYKKKQEAAAKDSGMIMWPSEMMAQDVGEMTD</sequence>
<dbReference type="SMART" id="SM00833">
    <property type="entry name" value="CobW_C"/>
    <property type="match status" value="1"/>
</dbReference>
<dbReference type="PANTHER" id="PTHR43603">
    <property type="entry name" value="COBW DOMAIN-CONTAINING PROTEIN DDB_G0274527"/>
    <property type="match status" value="1"/>
</dbReference>
<organism evidence="8 9">
    <name type="scientific">Symbiodinium natans</name>
    <dbReference type="NCBI Taxonomy" id="878477"/>
    <lineage>
        <taxon>Eukaryota</taxon>
        <taxon>Sar</taxon>
        <taxon>Alveolata</taxon>
        <taxon>Dinophyceae</taxon>
        <taxon>Suessiales</taxon>
        <taxon>Symbiodiniaceae</taxon>
        <taxon>Symbiodinium</taxon>
    </lineage>
</organism>
<evidence type="ECO:0000256" key="2">
    <source>
        <dbReference type="ARBA" id="ARBA00022801"/>
    </source>
</evidence>
<dbReference type="InterPro" id="IPR051927">
    <property type="entry name" value="Zn_Chap_cDPG_Synth"/>
</dbReference>
<name>A0A812PAY6_9DINO</name>
<gene>
    <name evidence="8" type="ORF">SNAT2548_LOCUS17975</name>
</gene>
<feature type="domain" description="CobW C-terminal" evidence="7">
    <location>
        <begin position="447"/>
        <end position="589"/>
    </location>
</feature>
<dbReference type="PANTHER" id="PTHR43603:SF1">
    <property type="entry name" value="ZINC-REGULATED GTPASE METALLOPROTEIN ACTIVATOR 1"/>
    <property type="match status" value="1"/>
</dbReference>
<dbReference type="InterPro" id="IPR027417">
    <property type="entry name" value="P-loop_NTPase"/>
</dbReference>
<evidence type="ECO:0000313" key="8">
    <source>
        <dbReference type="EMBL" id="CAE7343094.1"/>
    </source>
</evidence>
<dbReference type="Gene3D" id="3.30.1220.10">
    <property type="entry name" value="CobW-like, C-terminal domain"/>
    <property type="match status" value="1"/>
</dbReference>
<accession>A0A812PAY6</accession>
<keyword evidence="1" id="KW-0547">Nucleotide-binding</keyword>
<dbReference type="Pfam" id="PF07683">
    <property type="entry name" value="CobW_C"/>
    <property type="match status" value="1"/>
</dbReference>
<keyword evidence="3" id="KW-0143">Chaperone</keyword>
<comment type="similarity">
    <text evidence="4">Belongs to the SIMIBI class G3E GTPase family. ZNG1 subfamily.</text>
</comment>
<feature type="compositionally biased region" description="Basic and acidic residues" evidence="6">
    <location>
        <begin position="403"/>
        <end position="415"/>
    </location>
</feature>
<dbReference type="Pfam" id="PF02492">
    <property type="entry name" value="cobW"/>
    <property type="match status" value="1"/>
</dbReference>
<feature type="compositionally biased region" description="Basic and acidic residues" evidence="6">
    <location>
        <begin position="423"/>
        <end position="432"/>
    </location>
</feature>
<feature type="compositionally biased region" description="Basic and acidic residues" evidence="6">
    <location>
        <begin position="333"/>
        <end position="395"/>
    </location>
</feature>
<evidence type="ECO:0000256" key="6">
    <source>
        <dbReference type="SAM" id="MobiDB-lite"/>
    </source>
</evidence>
<evidence type="ECO:0000256" key="5">
    <source>
        <dbReference type="ARBA" id="ARBA00049117"/>
    </source>
</evidence>
<proteinExistence type="inferred from homology"/>
<evidence type="ECO:0000259" key="7">
    <source>
        <dbReference type="SMART" id="SM00833"/>
    </source>
</evidence>
<evidence type="ECO:0000256" key="1">
    <source>
        <dbReference type="ARBA" id="ARBA00022741"/>
    </source>
</evidence>
<feature type="region of interest" description="Disordered" evidence="6">
    <location>
        <begin position="326"/>
        <end position="440"/>
    </location>
</feature>
<dbReference type="GO" id="GO:0000166">
    <property type="term" value="F:nucleotide binding"/>
    <property type="evidence" value="ECO:0007669"/>
    <property type="project" value="UniProtKB-KW"/>
</dbReference>
<dbReference type="AlphaFoldDB" id="A0A812PAY6"/>
<dbReference type="CDD" id="cd03112">
    <property type="entry name" value="CobW-like"/>
    <property type="match status" value="1"/>
</dbReference>
<dbReference type="Proteomes" id="UP000604046">
    <property type="component" value="Unassembled WGS sequence"/>
</dbReference>
<evidence type="ECO:0000256" key="4">
    <source>
        <dbReference type="ARBA" id="ARBA00034320"/>
    </source>
</evidence>
<comment type="catalytic activity">
    <reaction evidence="5">
        <text>GTP + H2O = GDP + phosphate + H(+)</text>
        <dbReference type="Rhea" id="RHEA:19669"/>
        <dbReference type="ChEBI" id="CHEBI:15377"/>
        <dbReference type="ChEBI" id="CHEBI:15378"/>
        <dbReference type="ChEBI" id="CHEBI:37565"/>
        <dbReference type="ChEBI" id="CHEBI:43474"/>
        <dbReference type="ChEBI" id="CHEBI:58189"/>
    </reaction>
    <physiologicalReaction direction="left-to-right" evidence="5">
        <dbReference type="Rhea" id="RHEA:19670"/>
    </physiologicalReaction>
</comment>
<keyword evidence="2" id="KW-0378">Hydrolase</keyword>
<dbReference type="InterPro" id="IPR011629">
    <property type="entry name" value="CobW-like_C"/>
</dbReference>
<dbReference type="InterPro" id="IPR003495">
    <property type="entry name" value="CobW/HypB/UreG_nucleotide-bd"/>
</dbReference>
<reference evidence="8" key="1">
    <citation type="submission" date="2021-02" db="EMBL/GenBank/DDBJ databases">
        <authorList>
            <person name="Dougan E. K."/>
            <person name="Rhodes N."/>
            <person name="Thang M."/>
            <person name="Chan C."/>
        </authorList>
    </citation>
    <scope>NUCLEOTIDE SEQUENCE</scope>
</reference>
<comment type="caution">
    <text evidence="8">The sequence shown here is derived from an EMBL/GenBank/DDBJ whole genome shotgun (WGS) entry which is preliminary data.</text>
</comment>
<dbReference type="InterPro" id="IPR036627">
    <property type="entry name" value="CobW-likC_sf"/>
</dbReference>
<dbReference type="OrthoDB" id="272672at2759"/>
<evidence type="ECO:0000313" key="9">
    <source>
        <dbReference type="Proteomes" id="UP000604046"/>
    </source>
</evidence>
<evidence type="ECO:0000256" key="3">
    <source>
        <dbReference type="ARBA" id="ARBA00023186"/>
    </source>
</evidence>
<dbReference type="EMBL" id="CAJNDS010002129">
    <property type="protein sequence ID" value="CAE7343094.1"/>
    <property type="molecule type" value="Genomic_DNA"/>
</dbReference>
<dbReference type="SUPFAM" id="SSF52540">
    <property type="entry name" value="P-loop containing nucleoside triphosphate hydrolases"/>
    <property type="match status" value="1"/>
</dbReference>